<keyword evidence="3" id="KW-1185">Reference proteome</keyword>
<gene>
    <name evidence="2" type="ORF">D9613_005350</name>
</gene>
<dbReference type="Proteomes" id="UP000521872">
    <property type="component" value="Unassembled WGS sequence"/>
</dbReference>
<dbReference type="EMBL" id="JAACJL010000016">
    <property type="protein sequence ID" value="KAF4620064.1"/>
    <property type="molecule type" value="Genomic_DNA"/>
</dbReference>
<dbReference type="PROSITE" id="PS50172">
    <property type="entry name" value="BRCT"/>
    <property type="match status" value="1"/>
</dbReference>
<evidence type="ECO:0000313" key="3">
    <source>
        <dbReference type="Proteomes" id="UP000521872"/>
    </source>
</evidence>
<sequence length="165" mass="18172">MEKYFPVVAKARPKVKTNGRIQTTALSVTEKREVCDEDSISHGCLPTLPPFNGGNDLSSSKITEGLLKNLSDPSNPITHSDIYKRTDHIVSCATGHQRSEGRADRSSYMAERTHKLRAQRDDSKGSSSNGKDVLKDVYVYIDGYLESTTDIEMKRLVAQAGGQVV</sequence>
<protein>
    <recommendedName>
        <fullName evidence="1">BRCT domain-containing protein</fullName>
    </recommendedName>
</protein>
<proteinExistence type="predicted"/>
<name>A0A8H4R0B1_9AGAR</name>
<feature type="domain" description="BRCT" evidence="1">
    <location>
        <begin position="129"/>
        <end position="165"/>
    </location>
</feature>
<evidence type="ECO:0000259" key="1">
    <source>
        <dbReference type="PROSITE" id="PS50172"/>
    </source>
</evidence>
<organism evidence="2 3">
    <name type="scientific">Agrocybe pediades</name>
    <dbReference type="NCBI Taxonomy" id="84607"/>
    <lineage>
        <taxon>Eukaryota</taxon>
        <taxon>Fungi</taxon>
        <taxon>Dikarya</taxon>
        <taxon>Basidiomycota</taxon>
        <taxon>Agaricomycotina</taxon>
        <taxon>Agaricomycetes</taxon>
        <taxon>Agaricomycetidae</taxon>
        <taxon>Agaricales</taxon>
        <taxon>Agaricineae</taxon>
        <taxon>Strophariaceae</taxon>
        <taxon>Agrocybe</taxon>
    </lineage>
</organism>
<comment type="caution">
    <text evidence="2">The sequence shown here is derived from an EMBL/GenBank/DDBJ whole genome shotgun (WGS) entry which is preliminary data.</text>
</comment>
<dbReference type="AlphaFoldDB" id="A0A8H4R0B1"/>
<reference evidence="2 3" key="1">
    <citation type="submission" date="2019-12" db="EMBL/GenBank/DDBJ databases">
        <authorList>
            <person name="Floudas D."/>
            <person name="Bentzer J."/>
            <person name="Ahren D."/>
            <person name="Johansson T."/>
            <person name="Persson P."/>
            <person name="Tunlid A."/>
        </authorList>
    </citation>
    <scope>NUCLEOTIDE SEQUENCE [LARGE SCALE GENOMIC DNA]</scope>
    <source>
        <strain evidence="2 3">CBS 102.39</strain>
    </source>
</reference>
<evidence type="ECO:0000313" key="2">
    <source>
        <dbReference type="EMBL" id="KAF4620064.1"/>
    </source>
</evidence>
<accession>A0A8H4R0B1</accession>
<dbReference type="InterPro" id="IPR001357">
    <property type="entry name" value="BRCT_dom"/>
</dbReference>